<reference evidence="8" key="1">
    <citation type="journal article" date="2014" name="Front. Microbiol.">
        <title>High frequency of phylogenetically diverse reductive dehalogenase-homologous genes in deep subseafloor sedimentary metagenomes.</title>
        <authorList>
            <person name="Kawai M."/>
            <person name="Futagami T."/>
            <person name="Toyoda A."/>
            <person name="Takaki Y."/>
            <person name="Nishi S."/>
            <person name="Hori S."/>
            <person name="Arai W."/>
            <person name="Tsubouchi T."/>
            <person name="Morono Y."/>
            <person name="Uchiyama I."/>
            <person name="Ito T."/>
            <person name="Fujiyama A."/>
            <person name="Inagaki F."/>
            <person name="Takami H."/>
        </authorList>
    </citation>
    <scope>NUCLEOTIDE SEQUENCE</scope>
    <source>
        <strain evidence="8">Expedition CK06-06</strain>
    </source>
</reference>
<dbReference type="PANTHER" id="PTHR42894:SF1">
    <property type="entry name" value="N-(5'-PHOSPHORIBOSYL)ANTHRANILATE ISOMERASE"/>
    <property type="match status" value="1"/>
</dbReference>
<keyword evidence="5" id="KW-0057">Aromatic amino acid biosynthesis</keyword>
<dbReference type="HAMAP" id="MF_00135">
    <property type="entry name" value="PRAI"/>
    <property type="match status" value="1"/>
</dbReference>
<keyword evidence="3" id="KW-0028">Amino-acid biosynthesis</keyword>
<dbReference type="InterPro" id="IPR011060">
    <property type="entry name" value="RibuloseP-bd_barrel"/>
</dbReference>
<evidence type="ECO:0000256" key="2">
    <source>
        <dbReference type="ARBA" id="ARBA00012572"/>
    </source>
</evidence>
<comment type="caution">
    <text evidence="8">The sequence shown here is derived from an EMBL/GenBank/DDBJ whole genome shotgun (WGS) entry which is preliminary data.</text>
</comment>
<dbReference type="UniPathway" id="UPA00035">
    <property type="reaction ID" value="UER00042"/>
</dbReference>
<gene>
    <name evidence="8" type="ORF">S03H2_28446</name>
</gene>
<sequence>MVWIKICGITNLEDAKSISELGVDAIGFVLSADSPRKVEAITAYSIIKALRAKENKISMVGVFVNEEIRRVLDDCRSLKLDYIQLSGDEDRDYLKDLREKAKDIKIIKSIRIKSKNESYKAKINKKVDKLKEYADFILLDNYSKNVYGGTGVPFNWDIVKDYSGEIPVIISGGLDAENVRQAVDIVKPFGVDASSKLEIYPGKKDMDKVTGFINALK</sequence>
<dbReference type="EC" id="5.3.1.24" evidence="2"/>
<dbReference type="GO" id="GO:0000162">
    <property type="term" value="P:L-tryptophan biosynthetic process"/>
    <property type="evidence" value="ECO:0007669"/>
    <property type="project" value="UniProtKB-UniPathway"/>
</dbReference>
<dbReference type="SUPFAM" id="SSF51366">
    <property type="entry name" value="Ribulose-phoshate binding barrel"/>
    <property type="match status" value="1"/>
</dbReference>
<dbReference type="InterPro" id="IPR013785">
    <property type="entry name" value="Aldolase_TIM"/>
</dbReference>
<protein>
    <recommendedName>
        <fullName evidence="2">phosphoribosylanthranilate isomerase</fullName>
        <ecNumber evidence="2">5.3.1.24</ecNumber>
    </recommendedName>
</protein>
<evidence type="ECO:0000313" key="8">
    <source>
        <dbReference type="EMBL" id="GAH56797.1"/>
    </source>
</evidence>
<evidence type="ECO:0000256" key="4">
    <source>
        <dbReference type="ARBA" id="ARBA00022822"/>
    </source>
</evidence>
<dbReference type="PANTHER" id="PTHR42894">
    <property type="entry name" value="N-(5'-PHOSPHORIBOSYL)ANTHRANILATE ISOMERASE"/>
    <property type="match status" value="1"/>
</dbReference>
<dbReference type="Pfam" id="PF00697">
    <property type="entry name" value="PRAI"/>
    <property type="match status" value="1"/>
</dbReference>
<dbReference type="InterPro" id="IPR044643">
    <property type="entry name" value="TrpF_fam"/>
</dbReference>
<dbReference type="EMBL" id="BARU01017139">
    <property type="protein sequence ID" value="GAH56797.1"/>
    <property type="molecule type" value="Genomic_DNA"/>
</dbReference>
<feature type="domain" description="N-(5'phosphoribosyl) anthranilate isomerase (PRAI)" evidence="7">
    <location>
        <begin position="4"/>
        <end position="214"/>
    </location>
</feature>
<dbReference type="InterPro" id="IPR001240">
    <property type="entry name" value="PRAI_dom"/>
</dbReference>
<organism evidence="8">
    <name type="scientific">marine sediment metagenome</name>
    <dbReference type="NCBI Taxonomy" id="412755"/>
    <lineage>
        <taxon>unclassified sequences</taxon>
        <taxon>metagenomes</taxon>
        <taxon>ecological metagenomes</taxon>
    </lineage>
</organism>
<evidence type="ECO:0000256" key="1">
    <source>
        <dbReference type="ARBA" id="ARBA00004664"/>
    </source>
</evidence>
<evidence type="ECO:0000256" key="3">
    <source>
        <dbReference type="ARBA" id="ARBA00022605"/>
    </source>
</evidence>
<evidence type="ECO:0000256" key="5">
    <source>
        <dbReference type="ARBA" id="ARBA00023141"/>
    </source>
</evidence>
<dbReference type="GO" id="GO:0004640">
    <property type="term" value="F:phosphoribosylanthranilate isomerase activity"/>
    <property type="evidence" value="ECO:0007669"/>
    <property type="project" value="UniProtKB-EC"/>
</dbReference>
<keyword evidence="4" id="KW-0822">Tryptophan biosynthesis</keyword>
<dbReference type="CDD" id="cd00405">
    <property type="entry name" value="PRAI"/>
    <property type="match status" value="1"/>
</dbReference>
<proteinExistence type="inferred from homology"/>
<dbReference type="AlphaFoldDB" id="X1GHX6"/>
<accession>X1GHX6</accession>
<evidence type="ECO:0000256" key="6">
    <source>
        <dbReference type="ARBA" id="ARBA00023235"/>
    </source>
</evidence>
<comment type="pathway">
    <text evidence="1">Amino-acid biosynthesis; L-tryptophan biosynthesis; L-tryptophan from chorismate: step 3/5.</text>
</comment>
<dbReference type="Gene3D" id="3.20.20.70">
    <property type="entry name" value="Aldolase class I"/>
    <property type="match status" value="1"/>
</dbReference>
<keyword evidence="6" id="KW-0413">Isomerase</keyword>
<name>X1GHX6_9ZZZZ</name>
<evidence type="ECO:0000259" key="7">
    <source>
        <dbReference type="Pfam" id="PF00697"/>
    </source>
</evidence>